<dbReference type="Gene3D" id="3.90.1300.10">
    <property type="entry name" value="Amidase signature (AS) domain"/>
    <property type="match status" value="1"/>
</dbReference>
<dbReference type="GO" id="GO:0016874">
    <property type="term" value="F:ligase activity"/>
    <property type="evidence" value="ECO:0007669"/>
    <property type="project" value="UniProtKB-KW"/>
</dbReference>
<dbReference type="PANTHER" id="PTHR11895:SF7">
    <property type="entry name" value="GLUTAMYL-TRNA(GLN) AMIDOTRANSFERASE SUBUNIT A, MITOCHONDRIAL"/>
    <property type="match status" value="1"/>
</dbReference>
<organism evidence="4 5">
    <name type="scientific">Acidipropionibacterium jensenii</name>
    <dbReference type="NCBI Taxonomy" id="1749"/>
    <lineage>
        <taxon>Bacteria</taxon>
        <taxon>Bacillati</taxon>
        <taxon>Actinomycetota</taxon>
        <taxon>Actinomycetes</taxon>
        <taxon>Propionibacteriales</taxon>
        <taxon>Propionibacteriaceae</taxon>
        <taxon>Acidipropionibacterium</taxon>
    </lineage>
</organism>
<evidence type="ECO:0000256" key="1">
    <source>
        <dbReference type="ARBA" id="ARBA00009199"/>
    </source>
</evidence>
<evidence type="ECO:0000313" key="4">
    <source>
        <dbReference type="EMBL" id="VEI02160.1"/>
    </source>
</evidence>
<evidence type="ECO:0000256" key="2">
    <source>
        <dbReference type="SAM" id="MobiDB-lite"/>
    </source>
</evidence>
<dbReference type="AlphaFoldDB" id="A0A448NW38"/>
<dbReference type="RefSeq" id="WP_126412599.1">
    <property type="nucleotide sequence ID" value="NZ_LR134473.1"/>
</dbReference>
<proteinExistence type="inferred from homology"/>
<name>A0A448NW38_9ACTN</name>
<feature type="compositionally biased region" description="Basic and acidic residues" evidence="2">
    <location>
        <begin position="1"/>
        <end position="30"/>
    </location>
</feature>
<feature type="compositionally biased region" description="Basic residues" evidence="2">
    <location>
        <begin position="31"/>
        <end position="40"/>
    </location>
</feature>
<evidence type="ECO:0000259" key="3">
    <source>
        <dbReference type="Pfam" id="PF01425"/>
    </source>
</evidence>
<feature type="region of interest" description="Disordered" evidence="2">
    <location>
        <begin position="1"/>
        <end position="51"/>
    </location>
</feature>
<evidence type="ECO:0000313" key="5">
    <source>
        <dbReference type="Proteomes" id="UP000277858"/>
    </source>
</evidence>
<dbReference type="SUPFAM" id="SSF75304">
    <property type="entry name" value="Amidase signature (AS) enzymes"/>
    <property type="match status" value="1"/>
</dbReference>
<keyword evidence="4" id="KW-0808">Transferase</keyword>
<keyword evidence="5" id="KW-1185">Reference proteome</keyword>
<dbReference type="InterPro" id="IPR000120">
    <property type="entry name" value="Amidase"/>
</dbReference>
<keyword evidence="4" id="KW-0436">Ligase</keyword>
<comment type="similarity">
    <text evidence="1">Belongs to the amidase family.</text>
</comment>
<dbReference type="EMBL" id="LR134473">
    <property type="protein sequence ID" value="VEI02160.1"/>
    <property type="molecule type" value="Genomic_DNA"/>
</dbReference>
<feature type="domain" description="Amidase" evidence="3">
    <location>
        <begin position="75"/>
        <end position="503"/>
    </location>
</feature>
<dbReference type="Pfam" id="PF01425">
    <property type="entry name" value="Amidase"/>
    <property type="match status" value="1"/>
</dbReference>
<dbReference type="InterPro" id="IPR036928">
    <property type="entry name" value="AS_sf"/>
</dbReference>
<sequence length="520" mass="53827">MRTGGRERIGCSPRPRDLIRHPVRGGERLRRASRARHRPRPATARSGHSGPDGLGFLPVRALCAGFAAGTFTPLDVLEEVLGRARGVARDLGAISFLDEGGAVEQARASTLRWRQGHQLGPFDGVPVTVKDSLAVRGLPSVRGSLLRRDAPPEDTDEPAVARLREAGAVIVAKTTMPEFAWSAVSDSPVWGVVRNAWDPTRTAGGSSGGAAVATALGVGTVGLGSDGAGSVRIPASFNGVVGLKATYGRIPATPSGAFGRLAHIGPLTRTVEDAALTLDVLARPDPRDPDALDAPRISYAQVVDRAEAFTHALRIGFSPDLGSGIVDEGVAEVVRSAVDALTGAGVRVSGVRVELPDLGAEMVDLWSGVLAAELADLDAGEEAQLSPGLRAAVVHGGTLSATDFLRASTRAREGVAGPLADFHADHDVLLTPTLPVTAFGAGRQVPDRWGGADGGERTWMSWTPLTWPFNLTGQPAVSVPVGVDGDGLPVGVQVVARHGHDEDALAVAALLERAVAGLGV</sequence>
<dbReference type="GO" id="GO:0016740">
    <property type="term" value="F:transferase activity"/>
    <property type="evidence" value="ECO:0007669"/>
    <property type="project" value="UniProtKB-KW"/>
</dbReference>
<dbReference type="Proteomes" id="UP000277858">
    <property type="component" value="Chromosome"/>
</dbReference>
<dbReference type="EC" id="6.3.5.-" evidence="4"/>
<dbReference type="OrthoDB" id="9811471at2"/>
<protein>
    <submittedName>
        <fullName evidence="4">Glutamyl-tRNA(Gln) amidotransferase subunit A</fullName>
        <ecNumber evidence="4">6.3.5.-</ecNumber>
    </submittedName>
</protein>
<dbReference type="InterPro" id="IPR020556">
    <property type="entry name" value="Amidase_CS"/>
</dbReference>
<dbReference type="PANTHER" id="PTHR11895">
    <property type="entry name" value="TRANSAMIDASE"/>
    <property type="match status" value="1"/>
</dbReference>
<reference evidence="4 5" key="1">
    <citation type="submission" date="2018-12" db="EMBL/GenBank/DDBJ databases">
        <authorList>
            <consortium name="Pathogen Informatics"/>
        </authorList>
    </citation>
    <scope>NUCLEOTIDE SEQUENCE [LARGE SCALE GENOMIC DNA]</scope>
    <source>
        <strain evidence="4 5">NCTC13652</strain>
    </source>
</reference>
<accession>A0A448NW38</accession>
<dbReference type="STRING" id="1122997.GCA_000425285_02665"/>
<dbReference type="PROSITE" id="PS00571">
    <property type="entry name" value="AMIDASES"/>
    <property type="match status" value="1"/>
</dbReference>
<dbReference type="InterPro" id="IPR023631">
    <property type="entry name" value="Amidase_dom"/>
</dbReference>
<gene>
    <name evidence="4" type="primary">gatA_1</name>
    <name evidence="4" type="ORF">NCTC13652_00326</name>
</gene>